<sequence>MIDSSGLDVHPDPRPPSREVDESVLSPDHTPLAPNVPFRTSSRGLEQFIAGRTLLSGDSLAWSDLFVQVYSRRQNQEPFLVPAVAEPLVVWVMSGEAMVEERDLDGEWQGAHVTVGDFFLTRTDRPYEMRWRVLGPDPFQVMHLYMSVPLFDRVAVDVLGCARVPRLRDVSGGQDPRLAHFLALIHAELNAEDRGSQLYVEGLAQSLAVHLIRNYASNDEEGDRQTALPGYKLRRAMAHIEEHLAEPFNLAELAEKAGMSAFHFSRLFKKATGMSPSRHFIRQRMVRAQQLLQETDLSIIRVGIAVGYSSPSHFAQVFRRETGILPSRYRRN</sequence>
<gene>
    <name evidence="6" type="ORF">D4A92_21830</name>
</gene>
<keyword evidence="2" id="KW-0238">DNA-binding</keyword>
<evidence type="ECO:0000256" key="1">
    <source>
        <dbReference type="ARBA" id="ARBA00023015"/>
    </source>
</evidence>
<evidence type="ECO:0000313" key="6">
    <source>
        <dbReference type="EMBL" id="QRF54183.1"/>
    </source>
</evidence>
<dbReference type="PROSITE" id="PS01124">
    <property type="entry name" value="HTH_ARAC_FAMILY_2"/>
    <property type="match status" value="1"/>
</dbReference>
<feature type="compositionally biased region" description="Basic and acidic residues" evidence="4">
    <location>
        <begin position="9"/>
        <end position="21"/>
    </location>
</feature>
<dbReference type="EMBL" id="CP032406">
    <property type="protein sequence ID" value="QRF54183.1"/>
    <property type="molecule type" value="Genomic_DNA"/>
</dbReference>
<dbReference type="Proteomes" id="UP000596351">
    <property type="component" value="Plasmid p1"/>
</dbReference>
<accession>A0ABX7F3L6</accession>
<evidence type="ECO:0000259" key="5">
    <source>
        <dbReference type="PROSITE" id="PS01124"/>
    </source>
</evidence>
<keyword evidence="3" id="KW-0804">Transcription</keyword>
<dbReference type="InterPro" id="IPR018062">
    <property type="entry name" value="HTH_AraC-typ_CS"/>
</dbReference>
<reference evidence="6 7" key="1">
    <citation type="submission" date="2018-09" db="EMBL/GenBank/DDBJ databases">
        <title>Rhizobium sp. MAE2-X.</title>
        <authorList>
            <person name="Lee Y."/>
            <person name="Jeon C.O."/>
        </authorList>
    </citation>
    <scope>NUCLEOTIDE SEQUENCE [LARGE SCALE GENOMIC DNA]</scope>
    <source>
        <strain evidence="6 7">MAE2-X</strain>
        <plasmid evidence="6 7">p1</plasmid>
    </source>
</reference>
<proteinExistence type="predicted"/>
<name>A0ABX7F3L6_9HYPH</name>
<dbReference type="PANTHER" id="PTHR46796:SF6">
    <property type="entry name" value="ARAC SUBFAMILY"/>
    <property type="match status" value="1"/>
</dbReference>
<dbReference type="RefSeq" id="WP_203020574.1">
    <property type="nucleotide sequence ID" value="NZ_CP032406.1"/>
</dbReference>
<evidence type="ECO:0000256" key="2">
    <source>
        <dbReference type="ARBA" id="ARBA00023125"/>
    </source>
</evidence>
<keyword evidence="7" id="KW-1185">Reference proteome</keyword>
<evidence type="ECO:0000313" key="7">
    <source>
        <dbReference type="Proteomes" id="UP000596351"/>
    </source>
</evidence>
<dbReference type="SMART" id="SM00342">
    <property type="entry name" value="HTH_ARAC"/>
    <property type="match status" value="1"/>
</dbReference>
<dbReference type="PRINTS" id="PR00032">
    <property type="entry name" value="HTHARAC"/>
</dbReference>
<dbReference type="SUPFAM" id="SSF46689">
    <property type="entry name" value="Homeodomain-like"/>
    <property type="match status" value="2"/>
</dbReference>
<protein>
    <submittedName>
        <fullName evidence="6">AraC family transcriptional regulator</fullName>
    </submittedName>
</protein>
<dbReference type="PROSITE" id="PS00041">
    <property type="entry name" value="HTH_ARAC_FAMILY_1"/>
    <property type="match status" value="1"/>
</dbReference>
<keyword evidence="1" id="KW-0805">Transcription regulation</keyword>
<dbReference type="Gene3D" id="1.10.10.60">
    <property type="entry name" value="Homeodomain-like"/>
    <property type="match status" value="2"/>
</dbReference>
<evidence type="ECO:0000256" key="3">
    <source>
        <dbReference type="ARBA" id="ARBA00023163"/>
    </source>
</evidence>
<keyword evidence="6" id="KW-0614">Plasmid</keyword>
<geneLocation type="plasmid" evidence="6 7">
    <name>p1</name>
</geneLocation>
<evidence type="ECO:0000256" key="4">
    <source>
        <dbReference type="SAM" id="MobiDB-lite"/>
    </source>
</evidence>
<organism evidence="6 7">
    <name type="scientific">Rhizobium rosettiformans</name>
    <dbReference type="NCBI Taxonomy" id="1368430"/>
    <lineage>
        <taxon>Bacteria</taxon>
        <taxon>Pseudomonadati</taxon>
        <taxon>Pseudomonadota</taxon>
        <taxon>Alphaproteobacteria</taxon>
        <taxon>Hyphomicrobiales</taxon>
        <taxon>Rhizobiaceae</taxon>
        <taxon>Rhizobium/Agrobacterium group</taxon>
        <taxon>Rhizobium</taxon>
    </lineage>
</organism>
<dbReference type="Pfam" id="PF12833">
    <property type="entry name" value="HTH_18"/>
    <property type="match status" value="1"/>
</dbReference>
<dbReference type="PANTHER" id="PTHR46796">
    <property type="entry name" value="HTH-TYPE TRANSCRIPTIONAL ACTIVATOR RHAS-RELATED"/>
    <property type="match status" value="1"/>
</dbReference>
<feature type="domain" description="HTH araC/xylS-type" evidence="5">
    <location>
        <begin position="234"/>
        <end position="332"/>
    </location>
</feature>
<dbReference type="InterPro" id="IPR009057">
    <property type="entry name" value="Homeodomain-like_sf"/>
</dbReference>
<feature type="region of interest" description="Disordered" evidence="4">
    <location>
        <begin position="1"/>
        <end position="33"/>
    </location>
</feature>
<dbReference type="InterPro" id="IPR050204">
    <property type="entry name" value="AraC_XylS_family_regulators"/>
</dbReference>
<dbReference type="InterPro" id="IPR020449">
    <property type="entry name" value="Tscrpt_reg_AraC-type_HTH"/>
</dbReference>
<dbReference type="InterPro" id="IPR018060">
    <property type="entry name" value="HTH_AraC"/>
</dbReference>